<keyword evidence="2" id="KW-1185">Reference proteome</keyword>
<organism evidence="1 2">
    <name type="scientific">Providencia phage EPr2</name>
    <dbReference type="NCBI Taxonomy" id="2917333"/>
    <lineage>
        <taxon>Viruses</taxon>
        <taxon>Duplodnaviria</taxon>
        <taxon>Heunggongvirae</taxon>
        <taxon>Uroviricota</taxon>
        <taxon>Caudoviricetes</taxon>
        <taxon>Autographivirales</taxon>
        <taxon>Autotranscriptaviridae</taxon>
        <taxon>Studiervirinae</taxon>
        <taxon>Kayfunavirus</taxon>
        <taxon>Kayfunavirus EPr2</taxon>
    </lineage>
</organism>
<accession>A0AC61TSW6</accession>
<evidence type="ECO:0000313" key="1">
    <source>
        <dbReference type="EMBL" id="UNI71110.1"/>
    </source>
</evidence>
<name>A0AC61TSW6_9CAUD</name>
<gene>
    <name evidence="1" type="ORF">EPr2_0002</name>
</gene>
<proteinExistence type="predicted"/>
<protein>
    <submittedName>
        <fullName evidence="1">Uncharacterized protein</fullName>
    </submittedName>
</protein>
<evidence type="ECO:0000313" key="2">
    <source>
        <dbReference type="Proteomes" id="UP000829258"/>
    </source>
</evidence>
<reference evidence="1" key="1">
    <citation type="submission" date="2022-01" db="EMBL/GenBank/DDBJ databases">
        <title>Identification and Characterization of vB_PreP_EPr2, a Lytic Bacteriophage of Pan-drug Resistant Providencia rettgeri.</title>
        <authorList>
            <person name="Margulieux K.R."/>
            <person name="Mencke J.L."/>
            <person name="He Y."/>
            <person name="Filippov A.A."/>
            <person name="Nikolich M.P."/>
            <person name="Belew A.T."/>
            <person name="McGann P."/>
            <person name="Swierczewski B.E."/>
            <person name="Getnet D."/>
            <person name="Ellison D.W."/>
        </authorList>
    </citation>
    <scope>NUCLEOTIDE SEQUENCE</scope>
</reference>
<dbReference type="EMBL" id="OM256482">
    <property type="protein sequence ID" value="UNI71110.1"/>
    <property type="molecule type" value="Genomic_DNA"/>
</dbReference>
<dbReference type="Proteomes" id="UP000829258">
    <property type="component" value="Segment"/>
</dbReference>
<sequence>MLLALLLEVSGSGGSRLSYALWSLSVINAIMVTIHERKT</sequence>